<reference evidence="1 2" key="1">
    <citation type="submission" date="2020-01" db="EMBL/GenBank/DDBJ databases">
        <authorList>
            <person name="McLean J."/>
            <person name="Elizabeth H."/>
            <person name="Mathew S."/>
            <person name="Zack K.M."/>
            <person name="Garlena R.A."/>
            <person name="Russell D.A."/>
            <person name="Pope W.H."/>
            <person name="Jacobs-Sera D."/>
            <person name="Hatfull G.F."/>
        </authorList>
    </citation>
    <scope>NUCLEOTIDE SEQUENCE [LARGE SCALE GENOMIC DNA]</scope>
</reference>
<accession>A0A6G6XK93</accession>
<keyword evidence="2" id="KW-1185">Reference proteome</keyword>
<dbReference type="Proteomes" id="UP000503444">
    <property type="component" value="Segment"/>
</dbReference>
<name>A0A6G6XK93_9CAUD</name>
<evidence type="ECO:0000313" key="2">
    <source>
        <dbReference type="Proteomes" id="UP000503444"/>
    </source>
</evidence>
<organism evidence="1 2">
    <name type="scientific">Mycobacterium phage Cornie</name>
    <dbReference type="NCBI Taxonomy" id="2704043"/>
    <lineage>
        <taxon>Viruses</taxon>
        <taxon>Duplodnaviria</taxon>
        <taxon>Heunggongvirae</taxon>
        <taxon>Uroviricota</taxon>
        <taxon>Caudoviricetes</taxon>
        <taxon>Gracegardnervirinae</taxon>
        <taxon>Cornievirus</taxon>
        <taxon>Cornievirus cornie</taxon>
        <taxon>Mycobacterium virus Cornie</taxon>
    </lineage>
</organism>
<proteinExistence type="predicted"/>
<dbReference type="RefSeq" id="YP_009856245.1">
    <property type="nucleotide sequence ID" value="NC_048850.1"/>
</dbReference>
<dbReference type="EMBL" id="MN908688">
    <property type="protein sequence ID" value="QIG58434.1"/>
    <property type="molecule type" value="Genomic_DNA"/>
</dbReference>
<dbReference type="GeneID" id="55626985"/>
<evidence type="ECO:0000313" key="1">
    <source>
        <dbReference type="EMBL" id="QIG58434.1"/>
    </source>
</evidence>
<protein>
    <submittedName>
        <fullName evidence="1">Uncharacterized protein</fullName>
    </submittedName>
</protein>
<sequence>MQSLLEALKANRIALVELPDPIVDEEWGGLTKAQHKALRESG</sequence>
<gene>
    <name evidence="1" type="primary">59</name>
    <name evidence="1" type="ORF">SEA_CORNIE_59</name>
</gene>
<dbReference type="KEGG" id="vg:55626985"/>